<dbReference type="EMBL" id="QRDW01000002">
    <property type="protein sequence ID" value="RED52265.1"/>
    <property type="molecule type" value="Genomic_DNA"/>
</dbReference>
<dbReference type="SUPFAM" id="SSF159501">
    <property type="entry name" value="EreA/ChaN-like"/>
    <property type="match status" value="1"/>
</dbReference>
<dbReference type="Gene3D" id="3.40.50.11550">
    <property type="match status" value="2"/>
</dbReference>
<name>A0A3D9HS68_9PROT</name>
<sequence>MTQTSNLVAMAVFAAGIGYSSVGTAETVSGWQSTLGLDHPLTGKIWRVEDQSFVGETALESELRDAVFILLGEIHDNPDHHRLQARLTAAALKDGRKAAVAFEMIDEAQEGHLIQHLQDRPGDAVGLGPAISWQSSGWPDWALYQPIAEAALAQNVRILPASLARPQIKAIYTEGTSSALGDDLYNNLDMARNLPAPVQAAKKEEIIESHCGHLPESMVSPMVEIQTVKDAYMAHVMNLADRDNGGDGAILIAGSGHVRADYGVPEHLRRQAPGRTILTIAMIEIQEGEHSPAAYAGRFKSETAPFDYLWFTPRVAREDMCEKFKSQMKKMGKTDPSQ</sequence>
<evidence type="ECO:0000313" key="2">
    <source>
        <dbReference type="EMBL" id="RED52265.1"/>
    </source>
</evidence>
<proteinExistence type="predicted"/>
<dbReference type="Pfam" id="PF04187">
    <property type="entry name" value="Cofac_haem_bdg"/>
    <property type="match status" value="1"/>
</dbReference>
<evidence type="ECO:0000259" key="1">
    <source>
        <dbReference type="Pfam" id="PF04187"/>
    </source>
</evidence>
<protein>
    <submittedName>
        <fullName evidence="2">Putative iron-regulated protein</fullName>
    </submittedName>
</protein>
<gene>
    <name evidence="2" type="ORF">DFP90_102283</name>
</gene>
<organism evidence="2 3">
    <name type="scientific">Aestuariispira insulae</name>
    <dbReference type="NCBI Taxonomy" id="1461337"/>
    <lineage>
        <taxon>Bacteria</taxon>
        <taxon>Pseudomonadati</taxon>
        <taxon>Pseudomonadota</taxon>
        <taxon>Alphaproteobacteria</taxon>
        <taxon>Rhodospirillales</taxon>
        <taxon>Kiloniellaceae</taxon>
        <taxon>Aestuariispira</taxon>
    </lineage>
</organism>
<dbReference type="InterPro" id="IPR007314">
    <property type="entry name" value="Cofac_haem-bd_dom"/>
</dbReference>
<dbReference type="CDD" id="cd14727">
    <property type="entry name" value="ChanN-like"/>
    <property type="match status" value="1"/>
</dbReference>
<feature type="domain" description="Haem-binding uptake Tiki superfamily ChaN" evidence="1">
    <location>
        <begin position="62"/>
        <end position="268"/>
    </location>
</feature>
<dbReference type="Proteomes" id="UP000256845">
    <property type="component" value="Unassembled WGS sequence"/>
</dbReference>
<reference evidence="2 3" key="1">
    <citation type="submission" date="2018-07" db="EMBL/GenBank/DDBJ databases">
        <title>Genomic Encyclopedia of Type Strains, Phase III (KMG-III): the genomes of soil and plant-associated and newly described type strains.</title>
        <authorList>
            <person name="Whitman W."/>
        </authorList>
    </citation>
    <scope>NUCLEOTIDE SEQUENCE [LARGE SCALE GENOMIC DNA]</scope>
    <source>
        <strain evidence="2 3">CECT 8488</strain>
    </source>
</reference>
<evidence type="ECO:0000313" key="3">
    <source>
        <dbReference type="Proteomes" id="UP000256845"/>
    </source>
</evidence>
<accession>A0A3D9HS68</accession>
<comment type="caution">
    <text evidence="2">The sequence shown here is derived from an EMBL/GenBank/DDBJ whole genome shotgun (WGS) entry which is preliminary data.</text>
</comment>
<dbReference type="OrthoDB" id="9795827at2"/>
<dbReference type="RefSeq" id="WP_115935815.1">
    <property type="nucleotide sequence ID" value="NZ_QRDW01000002.1"/>
</dbReference>
<keyword evidence="3" id="KW-1185">Reference proteome</keyword>
<dbReference type="AlphaFoldDB" id="A0A3D9HS68"/>